<keyword evidence="2" id="KW-0489">Methyltransferase</keyword>
<keyword evidence="3" id="KW-1185">Reference proteome</keyword>
<dbReference type="RefSeq" id="WP_109626436.1">
    <property type="nucleotide sequence ID" value="NZ_JANKBI010000004.1"/>
</dbReference>
<dbReference type="Pfam" id="PF08241">
    <property type="entry name" value="Methyltransf_11"/>
    <property type="match status" value="1"/>
</dbReference>
<keyword evidence="2" id="KW-0808">Transferase</keyword>
<sequence>MEDIRYYDRLAAAYIRGRAEQKGTSVFIEKELLSKALSELTEKEIEEILEAGRKAEEKLYAFKSIHNDMPRVKRVLGFLKSVQFQSLLDVGSGRGVFLFPFLEEFPQVQVTSVDILPYRAEFLQALCDGGIARLRVLEENICMQPLPDKAVDVVTMLEVLEHIPDAEKAVKAAVRMARKYVVVTVPSRPDNNPEHIYLLTKQILTEMFEAAGCTRLHFDGVSGHLFMAAVM</sequence>
<dbReference type="EMBL" id="QGGY01000006">
    <property type="protein sequence ID" value="PWJ75492.1"/>
    <property type="molecule type" value="Genomic_DNA"/>
</dbReference>
<evidence type="ECO:0000313" key="3">
    <source>
        <dbReference type="Proteomes" id="UP000245412"/>
    </source>
</evidence>
<dbReference type="GO" id="GO:0032259">
    <property type="term" value="P:methylation"/>
    <property type="evidence" value="ECO:0007669"/>
    <property type="project" value="UniProtKB-KW"/>
</dbReference>
<dbReference type="InterPro" id="IPR029063">
    <property type="entry name" value="SAM-dependent_MTases_sf"/>
</dbReference>
<dbReference type="InterPro" id="IPR013216">
    <property type="entry name" value="Methyltransf_11"/>
</dbReference>
<dbReference type="AlphaFoldDB" id="A0AB73T3W2"/>
<dbReference type="CDD" id="cd02440">
    <property type="entry name" value="AdoMet_MTases"/>
    <property type="match status" value="1"/>
</dbReference>
<dbReference type="Proteomes" id="UP000245412">
    <property type="component" value="Unassembled WGS sequence"/>
</dbReference>
<evidence type="ECO:0000313" key="2">
    <source>
        <dbReference type="EMBL" id="PWJ75492.1"/>
    </source>
</evidence>
<accession>A0AB73T3W2</accession>
<feature type="domain" description="Methyltransferase type 11" evidence="1">
    <location>
        <begin position="88"/>
        <end position="179"/>
    </location>
</feature>
<comment type="caution">
    <text evidence="2">The sequence shown here is derived from an EMBL/GenBank/DDBJ whole genome shotgun (WGS) entry which is preliminary data.</text>
</comment>
<evidence type="ECO:0000259" key="1">
    <source>
        <dbReference type="Pfam" id="PF08241"/>
    </source>
</evidence>
<reference evidence="2 3" key="1">
    <citation type="submission" date="2018-05" db="EMBL/GenBank/DDBJ databases">
        <authorList>
            <person name="Goeker M."/>
            <person name="Huntemann M."/>
            <person name="Clum A."/>
            <person name="Pillay M."/>
            <person name="Palaniappan K."/>
            <person name="Varghese N."/>
            <person name="Mikhailova N."/>
            <person name="Stamatis D."/>
            <person name="Reddy T."/>
            <person name="Daum C."/>
            <person name="Shapiro N."/>
            <person name="Ivanova N."/>
            <person name="Kyrpides N."/>
            <person name="Woyke T."/>
        </authorList>
    </citation>
    <scope>NUCLEOTIDE SEQUENCE [LARGE SCALE GENOMIC DNA]</scope>
    <source>
        <strain evidence="2 3">DSM 26524</strain>
    </source>
</reference>
<dbReference type="GO" id="GO:0008757">
    <property type="term" value="F:S-adenosylmethionine-dependent methyltransferase activity"/>
    <property type="evidence" value="ECO:0007669"/>
    <property type="project" value="InterPro"/>
</dbReference>
<organism evidence="2 3">
    <name type="scientific">Murimonas intestini</name>
    <dbReference type="NCBI Taxonomy" id="1337051"/>
    <lineage>
        <taxon>Bacteria</taxon>
        <taxon>Bacillati</taxon>
        <taxon>Bacillota</taxon>
        <taxon>Clostridia</taxon>
        <taxon>Lachnospirales</taxon>
        <taxon>Lachnospiraceae</taxon>
        <taxon>Murimonas</taxon>
    </lineage>
</organism>
<protein>
    <submittedName>
        <fullName evidence="2">Methyltransferase family protein</fullName>
    </submittedName>
</protein>
<proteinExistence type="predicted"/>
<gene>
    <name evidence="2" type="ORF">C7383_10662</name>
</gene>
<dbReference type="SUPFAM" id="SSF53335">
    <property type="entry name" value="S-adenosyl-L-methionine-dependent methyltransferases"/>
    <property type="match status" value="1"/>
</dbReference>
<dbReference type="Gene3D" id="3.40.50.150">
    <property type="entry name" value="Vaccinia Virus protein VP39"/>
    <property type="match status" value="1"/>
</dbReference>
<name>A0AB73T3W2_9FIRM</name>